<proteinExistence type="predicted"/>
<evidence type="ECO:0000256" key="1">
    <source>
        <dbReference type="SAM" id="Phobius"/>
    </source>
</evidence>
<evidence type="ECO:0000313" key="2">
    <source>
        <dbReference type="EMBL" id="GAE89189.1"/>
    </source>
</evidence>
<accession>W4V8V6</accession>
<dbReference type="EMBL" id="BAVR01000032">
    <property type="protein sequence ID" value="GAE89189.1"/>
    <property type="molecule type" value="Genomic_DNA"/>
</dbReference>
<comment type="caution">
    <text evidence="2">The sequence shown here is derived from an EMBL/GenBank/DDBJ whole genome shotgun (WGS) entry which is preliminary data.</text>
</comment>
<feature type="transmembrane region" description="Helical" evidence="1">
    <location>
        <begin position="109"/>
        <end position="132"/>
    </location>
</feature>
<name>W4V8V6_9FIRM</name>
<organism evidence="2 3">
    <name type="scientific">Acetivibrio straminisolvens JCM 21531</name>
    <dbReference type="NCBI Taxonomy" id="1294263"/>
    <lineage>
        <taxon>Bacteria</taxon>
        <taxon>Bacillati</taxon>
        <taxon>Bacillota</taxon>
        <taxon>Clostridia</taxon>
        <taxon>Eubacteriales</taxon>
        <taxon>Oscillospiraceae</taxon>
        <taxon>Acetivibrio</taxon>
    </lineage>
</organism>
<dbReference type="RefSeq" id="WP_038289330.1">
    <property type="nucleotide sequence ID" value="NZ_BAVR01000032.1"/>
</dbReference>
<gene>
    <name evidence="2" type="ORF">JCM21531_2692</name>
</gene>
<dbReference type="InterPro" id="IPR023804">
    <property type="entry name" value="DUF3792_TM"/>
</dbReference>
<feature type="transmembrane region" description="Helical" evidence="1">
    <location>
        <begin position="83"/>
        <end position="103"/>
    </location>
</feature>
<feature type="transmembrane region" description="Helical" evidence="1">
    <location>
        <begin position="21"/>
        <end position="44"/>
    </location>
</feature>
<keyword evidence="1" id="KW-0472">Membrane</keyword>
<dbReference type="NCBIfam" id="TIGR04086">
    <property type="entry name" value="TIGR04086_membr"/>
    <property type="match status" value="1"/>
</dbReference>
<feature type="transmembrane region" description="Helical" evidence="1">
    <location>
        <begin position="50"/>
        <end position="71"/>
    </location>
</feature>
<dbReference type="STRING" id="1294263.JCM21531_2692"/>
<protein>
    <submittedName>
        <fullName evidence="2">Uncharacterized protein</fullName>
    </submittedName>
</protein>
<dbReference type="Pfam" id="PF12670">
    <property type="entry name" value="DUF3792"/>
    <property type="match status" value="1"/>
</dbReference>
<dbReference type="AlphaFoldDB" id="W4V8V6"/>
<keyword evidence="1" id="KW-0812">Transmembrane</keyword>
<evidence type="ECO:0000313" key="3">
    <source>
        <dbReference type="Proteomes" id="UP000019109"/>
    </source>
</evidence>
<reference evidence="2" key="1">
    <citation type="journal article" date="2014" name="Genome Announc.">
        <title>Draft Genome Sequence of Clostridium straminisolvens Strain JCM 21531T, Isolated from a Cellulose-Degrading Bacterial Community.</title>
        <authorList>
            <person name="Yuki M."/>
            <person name="Oshima K."/>
            <person name="Suda W."/>
            <person name="Sakamoto M."/>
            <person name="Kitamura K."/>
            <person name="Iida T."/>
            <person name="Hattori M."/>
            <person name="Ohkuma M."/>
        </authorList>
    </citation>
    <scope>NUCLEOTIDE SEQUENCE [LARGE SCALE GENOMIC DNA]</scope>
    <source>
        <strain evidence="2">JCM 21531</strain>
    </source>
</reference>
<keyword evidence="1" id="KW-1133">Transmembrane helix</keyword>
<dbReference type="OrthoDB" id="2086722at2"/>
<keyword evidence="3" id="KW-1185">Reference proteome</keyword>
<sequence>MINKTGQTAKNILSGHSNIVTIIKGILVSYLFTVPMFAIFAYFLKFSDFPLKYISTAVIITTLLSIVIAGWISTKNVKSKGWLNGAIVGFIYMLILYLLSSIVYRDFAINGYILILLTIGVLSGSIGGILGINLKR</sequence>
<dbReference type="Proteomes" id="UP000019109">
    <property type="component" value="Unassembled WGS sequence"/>
</dbReference>